<sequence>MPSEIEAPLFGSILFFFNFGSARGVNMKNGGASGECASQNSDEWLHLCTHNAASARSASPATPLRRSHCRPLCHFPFSLFSLRKNGVFAPN</sequence>
<proteinExistence type="predicted"/>
<name>A0A0L9UHZ0_PHAAN</name>
<dbReference type="Gramene" id="KOM42495">
    <property type="protein sequence ID" value="KOM42495"/>
    <property type="gene ID" value="LR48_Vigan05g009900"/>
</dbReference>
<protein>
    <submittedName>
        <fullName evidence="1">Uncharacterized protein</fullName>
    </submittedName>
</protein>
<dbReference type="AlphaFoldDB" id="A0A0L9UHZ0"/>
<organism evidence="1 2">
    <name type="scientific">Phaseolus angularis</name>
    <name type="common">Azuki bean</name>
    <name type="synonym">Vigna angularis</name>
    <dbReference type="NCBI Taxonomy" id="3914"/>
    <lineage>
        <taxon>Eukaryota</taxon>
        <taxon>Viridiplantae</taxon>
        <taxon>Streptophyta</taxon>
        <taxon>Embryophyta</taxon>
        <taxon>Tracheophyta</taxon>
        <taxon>Spermatophyta</taxon>
        <taxon>Magnoliopsida</taxon>
        <taxon>eudicotyledons</taxon>
        <taxon>Gunneridae</taxon>
        <taxon>Pentapetalae</taxon>
        <taxon>rosids</taxon>
        <taxon>fabids</taxon>
        <taxon>Fabales</taxon>
        <taxon>Fabaceae</taxon>
        <taxon>Papilionoideae</taxon>
        <taxon>50 kb inversion clade</taxon>
        <taxon>NPAAA clade</taxon>
        <taxon>indigoferoid/millettioid clade</taxon>
        <taxon>Phaseoleae</taxon>
        <taxon>Vigna</taxon>
    </lineage>
</organism>
<evidence type="ECO:0000313" key="1">
    <source>
        <dbReference type="EMBL" id="KOM42495.1"/>
    </source>
</evidence>
<gene>
    <name evidence="1" type="ORF">LR48_Vigan05g009900</name>
</gene>
<reference evidence="2" key="1">
    <citation type="journal article" date="2015" name="Proc. Natl. Acad. Sci. U.S.A.">
        <title>Genome sequencing of adzuki bean (Vigna angularis) provides insight into high starch and low fat accumulation and domestication.</title>
        <authorList>
            <person name="Yang K."/>
            <person name="Tian Z."/>
            <person name="Chen C."/>
            <person name="Luo L."/>
            <person name="Zhao B."/>
            <person name="Wang Z."/>
            <person name="Yu L."/>
            <person name="Li Y."/>
            <person name="Sun Y."/>
            <person name="Li W."/>
            <person name="Chen Y."/>
            <person name="Li Y."/>
            <person name="Zhang Y."/>
            <person name="Ai D."/>
            <person name="Zhao J."/>
            <person name="Shang C."/>
            <person name="Ma Y."/>
            <person name="Wu B."/>
            <person name="Wang M."/>
            <person name="Gao L."/>
            <person name="Sun D."/>
            <person name="Zhang P."/>
            <person name="Guo F."/>
            <person name="Wang W."/>
            <person name="Li Y."/>
            <person name="Wang J."/>
            <person name="Varshney R.K."/>
            <person name="Wang J."/>
            <person name="Ling H.Q."/>
            <person name="Wan P."/>
        </authorList>
    </citation>
    <scope>NUCLEOTIDE SEQUENCE</scope>
    <source>
        <strain evidence="2">cv. Jingnong 6</strain>
    </source>
</reference>
<accession>A0A0L9UHZ0</accession>
<evidence type="ECO:0000313" key="2">
    <source>
        <dbReference type="Proteomes" id="UP000053144"/>
    </source>
</evidence>
<dbReference type="Proteomes" id="UP000053144">
    <property type="component" value="Chromosome 5"/>
</dbReference>
<dbReference type="EMBL" id="CM003375">
    <property type="protein sequence ID" value="KOM42495.1"/>
    <property type="molecule type" value="Genomic_DNA"/>
</dbReference>